<reference evidence="2" key="1">
    <citation type="submission" date="2015-08" db="EMBL/GenBank/DDBJ databases">
        <title>Vibrio galatheae sp. nov., a novel member of the Vibrionaceae family isolated from the Solomon Islands.</title>
        <authorList>
            <person name="Giubergia S."/>
            <person name="Machado H."/>
            <person name="Mateiu R.V."/>
            <person name="Gram L."/>
        </authorList>
    </citation>
    <scope>NUCLEOTIDE SEQUENCE [LARGE SCALE GENOMIC DNA]</scope>
    <source>
        <strain evidence="2">DSM 19134</strain>
    </source>
</reference>
<evidence type="ECO:0008006" key="3">
    <source>
        <dbReference type="Google" id="ProtNLM"/>
    </source>
</evidence>
<gene>
    <name evidence="1" type="ORF">AKJ31_17800</name>
</gene>
<dbReference type="AlphaFoldDB" id="A0A0M0HWA3"/>
<accession>A0A0M0HWA3</accession>
<protein>
    <recommendedName>
        <fullName evidence="3">DUF469 domain-containing protein</fullName>
    </recommendedName>
</protein>
<dbReference type="Proteomes" id="UP000037530">
    <property type="component" value="Unassembled WGS sequence"/>
</dbReference>
<evidence type="ECO:0000313" key="1">
    <source>
        <dbReference type="EMBL" id="KOO06349.1"/>
    </source>
</evidence>
<dbReference type="GO" id="GO:0005829">
    <property type="term" value="C:cytosol"/>
    <property type="evidence" value="ECO:0007669"/>
    <property type="project" value="TreeGrafter"/>
</dbReference>
<dbReference type="OrthoDB" id="5768758at2"/>
<evidence type="ECO:0000313" key="2">
    <source>
        <dbReference type="Proteomes" id="UP000037530"/>
    </source>
</evidence>
<keyword evidence="2" id="KW-1185">Reference proteome</keyword>
<sequence length="112" mass="12746">MKPFKLENKKRRIQKKLFLGEFAMLGFDISCETTIKDFDSYDSFVDDFIDYIDSIGLCFGGGGLEVFEGFLCAQERYQNATEEQKAQVVAWLEARAEVKSVTAGELVDANYF</sequence>
<dbReference type="Pfam" id="PF04320">
    <property type="entry name" value="YggL_50S_bp"/>
    <property type="match status" value="1"/>
</dbReference>
<dbReference type="STRING" id="171383.AKJ31_17800"/>
<dbReference type="InterPro" id="IPR007416">
    <property type="entry name" value="YggL_50S_bp"/>
</dbReference>
<dbReference type="EMBL" id="LHPI01000019">
    <property type="protein sequence ID" value="KOO06349.1"/>
    <property type="molecule type" value="Genomic_DNA"/>
</dbReference>
<dbReference type="PANTHER" id="PTHR38778:SF1">
    <property type="entry name" value="CYTOPLASMIC PROTEIN"/>
    <property type="match status" value="1"/>
</dbReference>
<dbReference type="PANTHER" id="PTHR38778">
    <property type="entry name" value="CYTOPLASMIC PROTEIN-RELATED"/>
    <property type="match status" value="1"/>
</dbReference>
<dbReference type="RefSeq" id="WP_053410423.1">
    <property type="nucleotide sequence ID" value="NZ_LHPI01000019.1"/>
</dbReference>
<dbReference type="PATRIC" id="fig|171383.3.peg.3635"/>
<organism evidence="1 2">
    <name type="scientific">Vibrio hepatarius</name>
    <dbReference type="NCBI Taxonomy" id="171383"/>
    <lineage>
        <taxon>Bacteria</taxon>
        <taxon>Pseudomonadati</taxon>
        <taxon>Pseudomonadota</taxon>
        <taxon>Gammaproteobacteria</taxon>
        <taxon>Vibrionales</taxon>
        <taxon>Vibrionaceae</taxon>
        <taxon>Vibrio</taxon>
        <taxon>Vibrio oreintalis group</taxon>
    </lineage>
</organism>
<proteinExistence type="predicted"/>
<name>A0A0M0HWA3_9VIBR</name>
<comment type="caution">
    <text evidence="1">The sequence shown here is derived from an EMBL/GenBank/DDBJ whole genome shotgun (WGS) entry which is preliminary data.</text>
</comment>